<dbReference type="AlphaFoldDB" id="A0A9Q1IUE9"/>
<evidence type="ECO:0000313" key="2">
    <source>
        <dbReference type="Proteomes" id="UP001152622"/>
    </source>
</evidence>
<proteinExistence type="predicted"/>
<evidence type="ECO:0000313" key="1">
    <source>
        <dbReference type="EMBL" id="KAJ8355507.1"/>
    </source>
</evidence>
<sequence length="84" mass="9807">MPRKCYPAWDAHFVDRRLRRTINVLQYITPSAVGIHYRDGPLLYELLQLRGFVRNGRWSRDHLLHSPTRPNACCDARAQNGTAF</sequence>
<dbReference type="Proteomes" id="UP001152622">
    <property type="component" value="Chromosome 6"/>
</dbReference>
<reference evidence="1" key="1">
    <citation type="journal article" date="2023" name="Science">
        <title>Genome structures resolve the early diversification of teleost fishes.</title>
        <authorList>
            <person name="Parey E."/>
            <person name="Louis A."/>
            <person name="Montfort J."/>
            <person name="Bouchez O."/>
            <person name="Roques C."/>
            <person name="Iampietro C."/>
            <person name="Lluch J."/>
            <person name="Castinel A."/>
            <person name="Donnadieu C."/>
            <person name="Desvignes T."/>
            <person name="Floi Bucao C."/>
            <person name="Jouanno E."/>
            <person name="Wen M."/>
            <person name="Mejri S."/>
            <person name="Dirks R."/>
            <person name="Jansen H."/>
            <person name="Henkel C."/>
            <person name="Chen W.J."/>
            <person name="Zahm M."/>
            <person name="Cabau C."/>
            <person name="Klopp C."/>
            <person name="Thompson A.W."/>
            <person name="Robinson-Rechavi M."/>
            <person name="Braasch I."/>
            <person name="Lecointre G."/>
            <person name="Bobe J."/>
            <person name="Postlethwait J.H."/>
            <person name="Berthelot C."/>
            <person name="Roest Crollius H."/>
            <person name="Guiguen Y."/>
        </authorList>
    </citation>
    <scope>NUCLEOTIDE SEQUENCE</scope>
    <source>
        <strain evidence="1">WJC10195</strain>
    </source>
</reference>
<dbReference type="EMBL" id="JAINUF010000006">
    <property type="protein sequence ID" value="KAJ8355507.1"/>
    <property type="molecule type" value="Genomic_DNA"/>
</dbReference>
<accession>A0A9Q1IUE9</accession>
<keyword evidence="2" id="KW-1185">Reference proteome</keyword>
<name>A0A9Q1IUE9_SYNKA</name>
<dbReference type="OrthoDB" id="8955395at2759"/>
<comment type="caution">
    <text evidence="1">The sequence shown here is derived from an EMBL/GenBank/DDBJ whole genome shotgun (WGS) entry which is preliminary data.</text>
</comment>
<protein>
    <submittedName>
        <fullName evidence="1">Uncharacterized protein</fullName>
    </submittedName>
</protein>
<organism evidence="1 2">
    <name type="scientific">Synaphobranchus kaupii</name>
    <name type="common">Kaup's arrowtooth eel</name>
    <dbReference type="NCBI Taxonomy" id="118154"/>
    <lineage>
        <taxon>Eukaryota</taxon>
        <taxon>Metazoa</taxon>
        <taxon>Chordata</taxon>
        <taxon>Craniata</taxon>
        <taxon>Vertebrata</taxon>
        <taxon>Euteleostomi</taxon>
        <taxon>Actinopterygii</taxon>
        <taxon>Neopterygii</taxon>
        <taxon>Teleostei</taxon>
        <taxon>Anguilliformes</taxon>
        <taxon>Synaphobranchidae</taxon>
        <taxon>Synaphobranchus</taxon>
    </lineage>
</organism>
<gene>
    <name evidence="1" type="ORF">SKAU_G00183010</name>
</gene>